<comment type="subcellular location">
    <subcellularLocation>
        <location evidence="1">Membrane</location>
        <topology evidence="1">Multi-pass membrane protein</topology>
    </subcellularLocation>
</comment>
<feature type="non-terminal residue" evidence="7">
    <location>
        <position position="111"/>
    </location>
</feature>
<organism evidence="7 8">
    <name type="scientific">Staurois parvus</name>
    <dbReference type="NCBI Taxonomy" id="386267"/>
    <lineage>
        <taxon>Eukaryota</taxon>
        <taxon>Metazoa</taxon>
        <taxon>Chordata</taxon>
        <taxon>Craniata</taxon>
        <taxon>Vertebrata</taxon>
        <taxon>Euteleostomi</taxon>
        <taxon>Amphibia</taxon>
        <taxon>Batrachia</taxon>
        <taxon>Anura</taxon>
        <taxon>Neobatrachia</taxon>
        <taxon>Ranoidea</taxon>
        <taxon>Ranidae</taxon>
        <taxon>Staurois</taxon>
    </lineage>
</organism>
<evidence type="ECO:0000256" key="2">
    <source>
        <dbReference type="ARBA" id="ARBA00022692"/>
    </source>
</evidence>
<name>A0ABN9G5U0_9NEOB</name>
<protein>
    <recommendedName>
        <fullName evidence="6">Ion transport domain-containing protein</fullName>
    </recommendedName>
</protein>
<dbReference type="InterPro" id="IPR050927">
    <property type="entry name" value="TRPM"/>
</dbReference>
<evidence type="ECO:0000256" key="1">
    <source>
        <dbReference type="ARBA" id="ARBA00004141"/>
    </source>
</evidence>
<dbReference type="EMBL" id="CATNWA010017848">
    <property type="protein sequence ID" value="CAI9603540.1"/>
    <property type="molecule type" value="Genomic_DNA"/>
</dbReference>
<gene>
    <name evidence="7" type="ORF">SPARVUS_LOCUS13320850</name>
</gene>
<dbReference type="PANTHER" id="PTHR13800:SF9">
    <property type="entry name" value="TRANSIENT RECEPTOR POTENTIAL CATION CHANNEL SUBFAMILY M MEMBER 8"/>
    <property type="match status" value="1"/>
</dbReference>
<reference evidence="7" key="1">
    <citation type="submission" date="2023-05" db="EMBL/GenBank/DDBJ databases">
        <authorList>
            <person name="Stuckert A."/>
        </authorList>
    </citation>
    <scope>NUCLEOTIDE SEQUENCE</scope>
</reference>
<keyword evidence="3 5" id="KW-1133">Transmembrane helix</keyword>
<dbReference type="Proteomes" id="UP001162483">
    <property type="component" value="Unassembled WGS sequence"/>
</dbReference>
<feature type="transmembrane region" description="Helical" evidence="5">
    <location>
        <begin position="12"/>
        <end position="32"/>
    </location>
</feature>
<evidence type="ECO:0000256" key="3">
    <source>
        <dbReference type="ARBA" id="ARBA00022989"/>
    </source>
</evidence>
<feature type="transmembrane region" description="Helical" evidence="5">
    <location>
        <begin position="44"/>
        <end position="62"/>
    </location>
</feature>
<keyword evidence="4 5" id="KW-0472">Membrane</keyword>
<dbReference type="InterPro" id="IPR005821">
    <property type="entry name" value="Ion_trans_dom"/>
</dbReference>
<keyword evidence="2 5" id="KW-0812">Transmembrane</keyword>
<evidence type="ECO:0000313" key="8">
    <source>
        <dbReference type="Proteomes" id="UP001162483"/>
    </source>
</evidence>
<keyword evidence="8" id="KW-1185">Reference proteome</keyword>
<feature type="transmembrane region" description="Helical" evidence="5">
    <location>
        <begin position="82"/>
        <end position="103"/>
    </location>
</feature>
<sequence length="111" mass="13303">MYMSGIKYFTDLWNIMDILAILYFIAGIVFRLHRNNSSSLYTGRVIFCLDYIIFTVRLIHIFTVSRNLGPKIIMLQRMLIDVFFFLFLFAVWVIAFGVARQGILRWNEHRW</sequence>
<proteinExistence type="predicted"/>
<evidence type="ECO:0000259" key="6">
    <source>
        <dbReference type="Pfam" id="PF00520"/>
    </source>
</evidence>
<evidence type="ECO:0000313" key="7">
    <source>
        <dbReference type="EMBL" id="CAI9603540.1"/>
    </source>
</evidence>
<accession>A0ABN9G5U0</accession>
<dbReference type="Pfam" id="PF00520">
    <property type="entry name" value="Ion_trans"/>
    <property type="match status" value="1"/>
</dbReference>
<dbReference type="PANTHER" id="PTHR13800">
    <property type="entry name" value="TRANSIENT RECEPTOR POTENTIAL CATION CHANNEL, SUBFAMILY M, MEMBER 6"/>
    <property type="match status" value="1"/>
</dbReference>
<feature type="domain" description="Ion transport" evidence="6">
    <location>
        <begin position="2"/>
        <end position="104"/>
    </location>
</feature>
<evidence type="ECO:0000256" key="4">
    <source>
        <dbReference type="ARBA" id="ARBA00023136"/>
    </source>
</evidence>
<comment type="caution">
    <text evidence="7">The sequence shown here is derived from an EMBL/GenBank/DDBJ whole genome shotgun (WGS) entry which is preliminary data.</text>
</comment>
<evidence type="ECO:0000256" key="5">
    <source>
        <dbReference type="SAM" id="Phobius"/>
    </source>
</evidence>